<evidence type="ECO:0000256" key="3">
    <source>
        <dbReference type="ARBA" id="ARBA00022692"/>
    </source>
</evidence>
<name>A0A0P7YZW0_9CYAN</name>
<evidence type="ECO:0000256" key="1">
    <source>
        <dbReference type="ARBA" id="ARBA00004370"/>
    </source>
</evidence>
<comment type="similarity">
    <text evidence="2">Belongs to the UPF0057 (PMP3) family.</text>
</comment>
<dbReference type="EMBL" id="LJZR01000008">
    <property type="protein sequence ID" value="KPQ36175.1"/>
    <property type="molecule type" value="Genomic_DNA"/>
</dbReference>
<keyword evidence="5 6" id="KW-0472">Membrane</keyword>
<evidence type="ECO:0000256" key="5">
    <source>
        <dbReference type="ARBA" id="ARBA00023136"/>
    </source>
</evidence>
<keyword evidence="3 6" id="KW-0812">Transmembrane</keyword>
<feature type="transmembrane region" description="Helical" evidence="6">
    <location>
        <begin position="7"/>
        <end position="24"/>
    </location>
</feature>
<feature type="transmembrane region" description="Helical" evidence="6">
    <location>
        <begin position="30"/>
        <end position="51"/>
    </location>
</feature>
<evidence type="ECO:0000313" key="7">
    <source>
        <dbReference type="EMBL" id="KPQ36175.1"/>
    </source>
</evidence>
<comment type="caution">
    <text evidence="7">The sequence shown here is derived from an EMBL/GenBank/DDBJ whole genome shotgun (WGS) entry which is preliminary data.</text>
</comment>
<dbReference type="STRING" id="1666911.HLUCCA11_08145"/>
<dbReference type="GO" id="GO:0016020">
    <property type="term" value="C:membrane"/>
    <property type="evidence" value="ECO:0007669"/>
    <property type="project" value="UniProtKB-SubCell"/>
</dbReference>
<evidence type="ECO:0000256" key="2">
    <source>
        <dbReference type="ARBA" id="ARBA00009530"/>
    </source>
</evidence>
<keyword evidence="4 6" id="KW-1133">Transmembrane helix</keyword>
<accession>A0A0P7YZW0</accession>
<evidence type="ECO:0000313" key="8">
    <source>
        <dbReference type="Proteomes" id="UP000050465"/>
    </source>
</evidence>
<protein>
    <recommendedName>
        <fullName evidence="9">Proteolipid membrane potential modulator</fullName>
    </recommendedName>
</protein>
<comment type="subcellular location">
    <subcellularLocation>
        <location evidence="1">Membrane</location>
    </subcellularLocation>
</comment>
<dbReference type="PANTHER" id="PTHR21659">
    <property type="entry name" value="HYDROPHOBIC PROTEIN RCI2 LOW TEMPERATURE AND SALT RESPONSIVE PROTEIN LTI6 -RELATED"/>
    <property type="match status" value="1"/>
</dbReference>
<dbReference type="Proteomes" id="UP000050465">
    <property type="component" value="Unassembled WGS sequence"/>
</dbReference>
<proteinExistence type="inferred from homology"/>
<dbReference type="InterPro" id="IPR000612">
    <property type="entry name" value="PMP3"/>
</dbReference>
<evidence type="ECO:0000256" key="6">
    <source>
        <dbReference type="SAM" id="Phobius"/>
    </source>
</evidence>
<evidence type="ECO:0000256" key="4">
    <source>
        <dbReference type="ARBA" id="ARBA00022989"/>
    </source>
</evidence>
<dbReference type="PANTHER" id="PTHR21659:SF41">
    <property type="entry name" value="PROTEIN LTI6B, PUTATIVE, EXPRESSED-RELATED"/>
    <property type="match status" value="1"/>
</dbReference>
<dbReference type="AlphaFoldDB" id="A0A0P7YZW0"/>
<reference evidence="7 8" key="1">
    <citation type="submission" date="2015-09" db="EMBL/GenBank/DDBJ databases">
        <title>Identification and resolution of microdiversity through metagenomic sequencing of parallel consortia.</title>
        <authorList>
            <person name="Nelson W.C."/>
            <person name="Romine M.F."/>
            <person name="Lindemann S.R."/>
        </authorList>
    </citation>
    <scope>NUCLEOTIDE SEQUENCE [LARGE SCALE GENOMIC DNA]</scope>
    <source>
        <strain evidence="7">Ana</strain>
    </source>
</reference>
<organism evidence="7 8">
    <name type="scientific">Phormidesmis priestleyi Ana</name>
    <dbReference type="NCBI Taxonomy" id="1666911"/>
    <lineage>
        <taxon>Bacteria</taxon>
        <taxon>Bacillati</taxon>
        <taxon>Cyanobacteriota</taxon>
        <taxon>Cyanophyceae</taxon>
        <taxon>Leptolyngbyales</taxon>
        <taxon>Leptolyngbyaceae</taxon>
        <taxon>Phormidesmis</taxon>
    </lineage>
</organism>
<dbReference type="Pfam" id="PF01679">
    <property type="entry name" value="Pmp3"/>
    <property type="match status" value="1"/>
</dbReference>
<dbReference type="PATRIC" id="fig|1666911.3.peg.3945"/>
<sequence>MNKLIRYALGIVLPPVGVFLTYGISPAFFINLALTFLGVLPGSIHAVWAIAKHYEVARLPQESTEINPT</sequence>
<evidence type="ECO:0008006" key="9">
    <source>
        <dbReference type="Google" id="ProtNLM"/>
    </source>
</evidence>
<gene>
    <name evidence="7" type="ORF">HLUCCA11_08145</name>
</gene>